<feature type="transmembrane region" description="Helical" evidence="6">
    <location>
        <begin position="442"/>
        <end position="464"/>
    </location>
</feature>
<sequence length="978" mass="101410">MPWVWPQQGAPAPLEMGSMWYRPLRLVCMPVEAPNRAKPPTARIQLPTRSSSLLRAPRLQRAYFIDNSRHWRALEMVQALLHSAPPPPAPPIGRRRRLHRSSGGPVRCSTAATRILELDSGAVAVAPTRRRPNGVVHFLGGAFVGAAPLPAYSLLLERLATGGYTCVATPYAVTFQHVECARAVHTAFEGGLAQLRRESPWAAPLDAPLHGLGHSNGSLLHLLIGALLLPGSGDGGPAAGSSLAGGGAGSWQQLPTEQQEQQRRRQAEQLGGGAPRASNILCSFNNFQVGRAVPVPLGMLRPAVEQLRGGAPGGRLEAAVGAGLRGAAAQLALAAPAGLVEGLRQLDPAVVQLGSVFDEVGDGCEDFSPSPSEARQIIAAGYRVPATMLVKFTNDDTDETPEAAAMLAGSGGGGGREVSAFFNPAILIAEAVRGRAGSAGDVLALLAAELAGWFVGGTVLWLFYLPHLNAAVALPAADEVDRLLRDPAALSDVALLTASYTLGALLNASYTLGALLNASYTLGALLNASYTLGALLSASYTLGALLNASNTLGALLNASYTLGALLNASYTLGALLNASYTLGALLNASYTLGALLNASYTLGAPASPPTPASFLRWAAADLRKEVHTAWNARRLADPFRTCPEELRQACEETSGYLSRTVSQQQLAAAEHPGGGAPAVQLAAALKAAAAQRWQWGSEGAELQKQASLDTSSGGGGGGGGGGAWAGDACVAAAADRTEAGAWDSKHGRGSVHDSARDGGTDTYAERLRAEGGVLRSMVHMGAALCKARQDVVLSVFVTRPAIWSPFINLMQKFVATTIMATAALLLFEQGRFMDAAAASAWPPQAGLLVGLLNTAAILSLGGTTGPALNPARDLGPRLAFHLLPIPERAALSGITHGQPSQPAAMSGEDKHQGVFQGKTSDVDRRHGDPDQGGLTSGEKSAVSRGYMPKTAEGDEGKQEAAQQYAQEKGVELDKGPQA</sequence>
<dbReference type="Proteomes" id="UP000239649">
    <property type="component" value="Unassembled WGS sequence"/>
</dbReference>
<evidence type="ECO:0000256" key="6">
    <source>
        <dbReference type="SAM" id="Phobius"/>
    </source>
</evidence>
<evidence type="ECO:0000256" key="5">
    <source>
        <dbReference type="SAM" id="MobiDB-lite"/>
    </source>
</evidence>
<keyword evidence="2 6" id="KW-0812">Transmembrane</keyword>
<proteinExistence type="predicted"/>
<comment type="caution">
    <text evidence="7">The sequence shown here is derived from an EMBL/GenBank/DDBJ whole genome shotgun (WGS) entry which is preliminary data.</text>
</comment>
<dbReference type="PANTHER" id="PTHR34127">
    <property type="entry name" value="OS04G0405600 PROTEIN"/>
    <property type="match status" value="1"/>
</dbReference>
<evidence type="ECO:0000313" key="7">
    <source>
        <dbReference type="EMBL" id="PSC68501.1"/>
    </source>
</evidence>
<dbReference type="PANTHER" id="PTHR34127:SF1">
    <property type="entry name" value="OS04G0405600 PROTEIN"/>
    <property type="match status" value="1"/>
</dbReference>
<feature type="region of interest" description="Disordered" evidence="5">
    <location>
        <begin position="700"/>
        <end position="719"/>
    </location>
</feature>
<dbReference type="Pfam" id="PF07082">
    <property type="entry name" value="DUF1350"/>
    <property type="match status" value="2"/>
</dbReference>
<dbReference type="SUPFAM" id="SSF81338">
    <property type="entry name" value="Aquaporin-like"/>
    <property type="match status" value="1"/>
</dbReference>
<feature type="compositionally biased region" description="Low complexity" evidence="5">
    <location>
        <begin position="250"/>
        <end position="259"/>
    </location>
</feature>
<feature type="compositionally biased region" description="Basic and acidic residues" evidence="5">
    <location>
        <begin position="968"/>
        <end position="978"/>
    </location>
</feature>
<evidence type="ECO:0000256" key="3">
    <source>
        <dbReference type="ARBA" id="ARBA00022989"/>
    </source>
</evidence>
<dbReference type="Gene3D" id="1.20.1080.10">
    <property type="entry name" value="Glycerol uptake facilitator protein"/>
    <property type="match status" value="1"/>
</dbReference>
<dbReference type="STRING" id="554055.A0A2P6V333"/>
<feature type="region of interest" description="Disordered" evidence="5">
    <location>
        <begin position="893"/>
        <end position="978"/>
    </location>
</feature>
<dbReference type="OrthoDB" id="3980at2759"/>
<feature type="compositionally biased region" description="Basic and acidic residues" evidence="5">
    <location>
        <begin position="920"/>
        <end position="929"/>
    </location>
</feature>
<reference evidence="7 8" key="1">
    <citation type="journal article" date="2018" name="Plant J.">
        <title>Genome sequences of Chlorella sorokiniana UTEX 1602 and Micractinium conductrix SAG 241.80: implications to maltose excretion by a green alga.</title>
        <authorList>
            <person name="Arriola M.B."/>
            <person name="Velmurugan N."/>
            <person name="Zhang Y."/>
            <person name="Plunkett M.H."/>
            <person name="Hondzo H."/>
            <person name="Barney B.M."/>
        </authorList>
    </citation>
    <scope>NUCLEOTIDE SEQUENCE [LARGE SCALE GENOMIC DNA]</scope>
    <source>
        <strain evidence="7 8">SAG 241.80</strain>
    </source>
</reference>
<gene>
    <name evidence="7" type="ORF">C2E20_7875</name>
</gene>
<keyword evidence="4 6" id="KW-0472">Membrane</keyword>
<accession>A0A2P6V333</accession>
<evidence type="ECO:0000256" key="2">
    <source>
        <dbReference type="ARBA" id="ARBA00022692"/>
    </source>
</evidence>
<feature type="compositionally biased region" description="Gly residues" evidence="5">
    <location>
        <begin position="238"/>
        <end position="249"/>
    </location>
</feature>
<evidence type="ECO:0000313" key="8">
    <source>
        <dbReference type="Proteomes" id="UP000239649"/>
    </source>
</evidence>
<name>A0A2P6V333_9CHLO</name>
<protein>
    <submittedName>
        <fullName evidence="7">Plant MCA23-20</fullName>
    </submittedName>
</protein>
<dbReference type="AlphaFoldDB" id="A0A2P6V333"/>
<dbReference type="InterPro" id="IPR023271">
    <property type="entry name" value="Aquaporin-like"/>
</dbReference>
<evidence type="ECO:0000256" key="1">
    <source>
        <dbReference type="ARBA" id="ARBA00004141"/>
    </source>
</evidence>
<keyword evidence="8" id="KW-1185">Reference proteome</keyword>
<keyword evidence="3 6" id="KW-1133">Transmembrane helix</keyword>
<feature type="region of interest" description="Disordered" evidence="5">
    <location>
        <begin position="238"/>
        <end position="273"/>
    </location>
</feature>
<feature type="region of interest" description="Disordered" evidence="5">
    <location>
        <begin position="85"/>
        <end position="105"/>
    </location>
</feature>
<organism evidence="7 8">
    <name type="scientific">Micractinium conductrix</name>
    <dbReference type="NCBI Taxonomy" id="554055"/>
    <lineage>
        <taxon>Eukaryota</taxon>
        <taxon>Viridiplantae</taxon>
        <taxon>Chlorophyta</taxon>
        <taxon>core chlorophytes</taxon>
        <taxon>Trebouxiophyceae</taxon>
        <taxon>Chlorellales</taxon>
        <taxon>Chlorellaceae</taxon>
        <taxon>Chlorella clade</taxon>
        <taxon>Micractinium</taxon>
    </lineage>
</organism>
<evidence type="ECO:0000256" key="4">
    <source>
        <dbReference type="ARBA" id="ARBA00023136"/>
    </source>
</evidence>
<feature type="transmembrane region" description="Helical" evidence="6">
    <location>
        <begin position="493"/>
        <end position="516"/>
    </location>
</feature>
<dbReference type="GO" id="GO:0016020">
    <property type="term" value="C:membrane"/>
    <property type="evidence" value="ECO:0007669"/>
    <property type="project" value="UniProtKB-SubCell"/>
</dbReference>
<feature type="transmembrane region" description="Helical" evidence="6">
    <location>
        <begin position="528"/>
        <end position="548"/>
    </location>
</feature>
<dbReference type="EMBL" id="LHPF02000036">
    <property type="protein sequence ID" value="PSC68501.1"/>
    <property type="molecule type" value="Genomic_DNA"/>
</dbReference>
<comment type="subcellular location">
    <subcellularLocation>
        <location evidence="1">Membrane</location>
        <topology evidence="1">Multi-pass membrane protein</topology>
    </subcellularLocation>
</comment>
<dbReference type="InterPro" id="IPR010765">
    <property type="entry name" value="DUF1350"/>
</dbReference>